<accession>C1N715</accession>
<keyword evidence="5 7" id="KW-0472">Membrane</keyword>
<keyword evidence="3 7" id="KW-0812">Transmembrane</keyword>
<evidence type="ECO:0000256" key="7">
    <source>
        <dbReference type="SAM" id="Phobius"/>
    </source>
</evidence>
<keyword evidence="4 7" id="KW-1133">Transmembrane helix</keyword>
<evidence type="ECO:0000256" key="2">
    <source>
        <dbReference type="ARBA" id="ARBA00009012"/>
    </source>
</evidence>
<dbReference type="PANTHER" id="PTHR13353">
    <property type="entry name" value="TRANSMEMBRANE PROTEIN 19"/>
    <property type="match status" value="1"/>
</dbReference>
<comment type="subcellular location">
    <subcellularLocation>
        <location evidence="1">Membrane</location>
        <topology evidence="1">Multi-pass membrane protein</topology>
    </subcellularLocation>
</comment>
<organism evidence="9">
    <name type="scientific">Micromonas pusilla (strain CCMP1545)</name>
    <name type="common">Picoplanktonic green alga</name>
    <dbReference type="NCBI Taxonomy" id="564608"/>
    <lineage>
        <taxon>Eukaryota</taxon>
        <taxon>Viridiplantae</taxon>
        <taxon>Chlorophyta</taxon>
        <taxon>Mamiellophyceae</taxon>
        <taxon>Mamiellales</taxon>
        <taxon>Mamiellaceae</taxon>
        <taxon>Micromonas</taxon>
    </lineage>
</organism>
<comment type="similarity">
    <text evidence="2">Belongs to the TMEM19 family.</text>
</comment>
<feature type="compositionally biased region" description="Low complexity" evidence="6">
    <location>
        <begin position="70"/>
        <end position="91"/>
    </location>
</feature>
<dbReference type="RefSeq" id="XP_003063651.1">
    <property type="nucleotide sequence ID" value="XM_003063605.1"/>
</dbReference>
<evidence type="ECO:0000256" key="4">
    <source>
        <dbReference type="ARBA" id="ARBA00022989"/>
    </source>
</evidence>
<dbReference type="KEGG" id="mpp:MICPUCDRAFT_48968"/>
<feature type="compositionally biased region" description="Low complexity" evidence="6">
    <location>
        <begin position="1"/>
        <end position="14"/>
    </location>
</feature>
<dbReference type="STRING" id="564608.C1N715"/>
<proteinExistence type="inferred from homology"/>
<feature type="transmembrane region" description="Helical" evidence="7">
    <location>
        <begin position="434"/>
        <end position="456"/>
    </location>
</feature>
<keyword evidence="9" id="KW-1185">Reference proteome</keyword>
<protein>
    <submittedName>
        <fullName evidence="8">Predicted protein</fullName>
    </submittedName>
</protein>
<dbReference type="PANTHER" id="PTHR13353:SF5">
    <property type="entry name" value="TRANSMEMBRANE PROTEIN 19"/>
    <property type="match status" value="1"/>
</dbReference>
<feature type="transmembrane region" description="Helical" evidence="7">
    <location>
        <begin position="334"/>
        <end position="360"/>
    </location>
</feature>
<dbReference type="GO" id="GO:0016020">
    <property type="term" value="C:membrane"/>
    <property type="evidence" value="ECO:0007669"/>
    <property type="project" value="UniProtKB-SubCell"/>
</dbReference>
<dbReference type="eggNOG" id="KOG4491">
    <property type="taxonomic scope" value="Eukaryota"/>
</dbReference>
<evidence type="ECO:0000256" key="3">
    <source>
        <dbReference type="ARBA" id="ARBA00022692"/>
    </source>
</evidence>
<feature type="region of interest" description="Disordered" evidence="6">
    <location>
        <begin position="1"/>
        <end position="93"/>
    </location>
</feature>
<dbReference type="AlphaFoldDB" id="C1N715"/>
<dbReference type="EMBL" id="GG663749">
    <property type="protein sequence ID" value="EEH52024.1"/>
    <property type="molecule type" value="Genomic_DNA"/>
</dbReference>
<evidence type="ECO:0000256" key="6">
    <source>
        <dbReference type="SAM" id="MobiDB-lite"/>
    </source>
</evidence>
<dbReference type="GeneID" id="9689092"/>
<dbReference type="OrthoDB" id="30881at2759"/>
<evidence type="ECO:0000313" key="8">
    <source>
        <dbReference type="EMBL" id="EEH52024.1"/>
    </source>
</evidence>
<evidence type="ECO:0000313" key="9">
    <source>
        <dbReference type="Proteomes" id="UP000001876"/>
    </source>
</evidence>
<feature type="transmembrane region" description="Helical" evidence="7">
    <location>
        <begin position="162"/>
        <end position="180"/>
    </location>
</feature>
<dbReference type="Pfam" id="PF01940">
    <property type="entry name" value="DUF92"/>
    <property type="match status" value="1"/>
</dbReference>
<evidence type="ECO:0000256" key="5">
    <source>
        <dbReference type="ARBA" id="ARBA00023136"/>
    </source>
</evidence>
<gene>
    <name evidence="8" type="ORF">MICPUCDRAFT_48968</name>
</gene>
<sequence length="458" mass="46377">MAHASSPARAASRPNVIARRIGRGASVSIPRSSPPPSPSRRGAGSAKVALPPSPRGVVARASENAHHGGRAATVVPRAAAASGEDSGAAADDAADADDAVAALDAAPAPGKVDSIGEAFDVVRASLSSSSVAPKGSNKKTLSLSLALVALVAIHVRDPGWGVWNVIRVVGSLILGSGLALKGYKSGSLDLSGALSAAAVGWGTLYAGVRFGVTLGVFFFASSAMTKVGADVKRKIDEHFVEGKEGGGRDWIQVAANGAVPTLLAMSYSFATGGPEYVLGYANAFETPLACAFIAYYGTCCGDTWGSELGVLSKKLPRLIINPGKKVQPGTNGGVTSLGLIASGLGGLAVGFAFYVSGLLVPLVTGNLSSAMQFLAQWPTLALGFLSGVFGSLLDSLLGATIQFSGYCSERKKMVSKPGPTVTKVSGLNFLSNSAVNFVTATAMALAVYYGVIFAGVPF</sequence>
<dbReference type="Proteomes" id="UP000001876">
    <property type="component" value="Unassembled WGS sequence"/>
</dbReference>
<evidence type="ECO:0000256" key="1">
    <source>
        <dbReference type="ARBA" id="ARBA00004141"/>
    </source>
</evidence>
<name>C1N715_MICPC</name>
<feature type="transmembrane region" description="Helical" evidence="7">
    <location>
        <begin position="380"/>
        <end position="403"/>
    </location>
</feature>
<reference evidence="8 9" key="1">
    <citation type="journal article" date="2009" name="Science">
        <title>Green evolution and dynamic adaptations revealed by genomes of the marine picoeukaryotes Micromonas.</title>
        <authorList>
            <person name="Worden A.Z."/>
            <person name="Lee J.H."/>
            <person name="Mock T."/>
            <person name="Rouze P."/>
            <person name="Simmons M.P."/>
            <person name="Aerts A.L."/>
            <person name="Allen A.E."/>
            <person name="Cuvelier M.L."/>
            <person name="Derelle E."/>
            <person name="Everett M.V."/>
            <person name="Foulon E."/>
            <person name="Grimwood J."/>
            <person name="Gundlach H."/>
            <person name="Henrissat B."/>
            <person name="Napoli C."/>
            <person name="McDonald S.M."/>
            <person name="Parker M.S."/>
            <person name="Rombauts S."/>
            <person name="Salamov A."/>
            <person name="Von Dassow P."/>
            <person name="Badger J.H."/>
            <person name="Coutinho P.M."/>
            <person name="Demir E."/>
            <person name="Dubchak I."/>
            <person name="Gentemann C."/>
            <person name="Eikrem W."/>
            <person name="Gready J.E."/>
            <person name="John U."/>
            <person name="Lanier W."/>
            <person name="Lindquist E.A."/>
            <person name="Lucas S."/>
            <person name="Mayer K.F."/>
            <person name="Moreau H."/>
            <person name="Not F."/>
            <person name="Otillar R."/>
            <person name="Panaud O."/>
            <person name="Pangilinan J."/>
            <person name="Paulsen I."/>
            <person name="Piegu B."/>
            <person name="Poliakov A."/>
            <person name="Robbens S."/>
            <person name="Schmutz J."/>
            <person name="Toulza E."/>
            <person name="Wyss T."/>
            <person name="Zelensky A."/>
            <person name="Zhou K."/>
            <person name="Armbrust E.V."/>
            <person name="Bhattacharya D."/>
            <person name="Goodenough U.W."/>
            <person name="Van de Peer Y."/>
            <person name="Grigoriev I.V."/>
        </authorList>
    </citation>
    <scope>NUCLEOTIDE SEQUENCE [LARGE SCALE GENOMIC DNA]</scope>
    <source>
        <strain evidence="8 9">CCMP1545</strain>
    </source>
</reference>
<dbReference type="OMA" id="PLACAFI"/>
<dbReference type="InterPro" id="IPR002794">
    <property type="entry name" value="DUF92_TMEM19"/>
</dbReference>